<feature type="transmembrane region" description="Helical" evidence="7">
    <location>
        <begin position="413"/>
        <end position="434"/>
    </location>
</feature>
<evidence type="ECO:0000313" key="10">
    <source>
        <dbReference type="Proteomes" id="UP000694018"/>
    </source>
</evidence>
<dbReference type="GeneID" id="65563299"/>
<sequence length="441" mass="48054">MPSDDYLKEIRRVSLAATWGTMFEYYDFLASSTAAGLVWSTIFYGPITKVPSIALALSLVTVALAYLVRPIGGLIFGHLGDRYGRKSNLIVTLVLMFIGSFGIAILPTYASIGLISVILLNVLRTIQGLGFGGEWGGASTWLMEFGMKSGKPYGIWSGLLQSGVSYGIGLSALAFSIATSVLNHSAFLSWGWRVIFIVGAIIVVIGIIIRYLTLESPIFNELKERRDIARLPSIEILKLQWKKIIMLAFSWWFVTVYDPLLVLPYSIELAIALKVSPLFGLTTPSYMLLVVGISAILGGISTFLGGIASDKLGRKKVMIIASGITALIIYPYLLLFFTRNPLLLILAGLLIYLPRFFGQGPLPAFFTEIFPAKYRYSGSGLAYQFGGLLTGIATGVIFPSILAFTHATVLSAWIYAGALGTIIAAVSFVTLLFIREEKTVY</sequence>
<feature type="transmembrane region" description="Helical" evidence="7">
    <location>
        <begin position="28"/>
        <end position="47"/>
    </location>
</feature>
<dbReference type="Pfam" id="PF07690">
    <property type="entry name" value="MFS_1"/>
    <property type="match status" value="1"/>
</dbReference>
<comment type="subcellular location">
    <subcellularLocation>
        <location evidence="1">Cell membrane</location>
        <topology evidence="1">Multi-pass membrane protein</topology>
    </subcellularLocation>
</comment>
<dbReference type="InterPro" id="IPR011701">
    <property type="entry name" value="MFS"/>
</dbReference>
<gene>
    <name evidence="9" type="ORF">J5U23_01781</name>
</gene>
<keyword evidence="3" id="KW-1003">Cell membrane</keyword>
<organism evidence="9 10">
    <name type="scientific">Saccharolobus shibatae (strain ATCC 51178 / DSM 5389 / JCM 8931 / NBRC 15437 / B12)</name>
    <name type="common">Sulfolobus shibatae</name>
    <dbReference type="NCBI Taxonomy" id="523848"/>
    <lineage>
        <taxon>Archaea</taxon>
        <taxon>Thermoproteota</taxon>
        <taxon>Thermoprotei</taxon>
        <taxon>Sulfolobales</taxon>
        <taxon>Sulfolobaceae</taxon>
        <taxon>Saccharolobus</taxon>
    </lineage>
</organism>
<feature type="transmembrane region" description="Helical" evidence="7">
    <location>
        <begin position="317"/>
        <end position="337"/>
    </location>
</feature>
<dbReference type="RefSeq" id="WP_218265893.1">
    <property type="nucleotide sequence ID" value="NZ_CP077717.1"/>
</dbReference>
<dbReference type="Proteomes" id="UP000694018">
    <property type="component" value="Chromosome"/>
</dbReference>
<proteinExistence type="predicted"/>
<feature type="transmembrane region" description="Helical" evidence="7">
    <location>
        <begin position="244"/>
        <end position="266"/>
    </location>
</feature>
<dbReference type="PROSITE" id="PS00216">
    <property type="entry name" value="SUGAR_TRANSPORT_1"/>
    <property type="match status" value="1"/>
</dbReference>
<name>A0A8F5BP83_SACSH</name>
<feature type="transmembrane region" description="Helical" evidence="7">
    <location>
        <begin position="286"/>
        <end position="305"/>
    </location>
</feature>
<evidence type="ECO:0000256" key="1">
    <source>
        <dbReference type="ARBA" id="ARBA00004651"/>
    </source>
</evidence>
<feature type="transmembrane region" description="Helical" evidence="7">
    <location>
        <begin position="88"/>
        <end position="106"/>
    </location>
</feature>
<dbReference type="KEGG" id="sshi:J5U23_01781"/>
<dbReference type="InterPro" id="IPR020846">
    <property type="entry name" value="MFS_dom"/>
</dbReference>
<keyword evidence="5 7" id="KW-1133">Transmembrane helix</keyword>
<evidence type="ECO:0000256" key="3">
    <source>
        <dbReference type="ARBA" id="ARBA00022475"/>
    </source>
</evidence>
<dbReference type="PANTHER" id="PTHR43045">
    <property type="entry name" value="SHIKIMATE TRANSPORTER"/>
    <property type="match status" value="1"/>
</dbReference>
<feature type="transmembrane region" description="Helical" evidence="7">
    <location>
        <begin position="190"/>
        <end position="213"/>
    </location>
</feature>
<dbReference type="GO" id="GO:0022857">
    <property type="term" value="F:transmembrane transporter activity"/>
    <property type="evidence" value="ECO:0007669"/>
    <property type="project" value="InterPro"/>
</dbReference>
<protein>
    <submittedName>
        <fullName evidence="9">MFS-type transporter</fullName>
    </submittedName>
</protein>
<evidence type="ECO:0000256" key="4">
    <source>
        <dbReference type="ARBA" id="ARBA00022692"/>
    </source>
</evidence>
<evidence type="ECO:0000313" key="9">
    <source>
        <dbReference type="EMBL" id="QXJ28912.1"/>
    </source>
</evidence>
<feature type="transmembrane region" description="Helical" evidence="7">
    <location>
        <begin position="387"/>
        <end position="407"/>
    </location>
</feature>
<dbReference type="OrthoDB" id="117970at2157"/>
<keyword evidence="6 7" id="KW-0472">Membrane</keyword>
<feature type="domain" description="Major facilitator superfamily (MFS) profile" evidence="8">
    <location>
        <begin position="13"/>
        <end position="439"/>
    </location>
</feature>
<reference evidence="9" key="1">
    <citation type="journal article" date="2021" name="Environ. Microbiol.">
        <title>New insights into the diversity and evolution of the archaeal mobilome from three complete genomes of Saccharolobus shibatae.</title>
        <authorList>
            <person name="Medvedeva S."/>
            <person name="Brandt D."/>
            <person name="Cvirkaite-Krupovic V."/>
            <person name="Liu Y."/>
            <person name="Severinov K."/>
            <person name="Ishino S."/>
            <person name="Ishino Y."/>
            <person name="Prangishvili D."/>
            <person name="Kalinowski J."/>
            <person name="Krupovic M."/>
        </authorList>
    </citation>
    <scope>NUCLEOTIDE SEQUENCE</scope>
    <source>
        <strain evidence="9">B12</strain>
    </source>
</reference>
<dbReference type="InterPro" id="IPR005829">
    <property type="entry name" value="Sugar_transporter_CS"/>
</dbReference>
<evidence type="ECO:0000256" key="7">
    <source>
        <dbReference type="SAM" id="Phobius"/>
    </source>
</evidence>
<keyword evidence="2" id="KW-0813">Transport</keyword>
<evidence type="ECO:0000256" key="2">
    <source>
        <dbReference type="ARBA" id="ARBA00022448"/>
    </source>
</evidence>
<dbReference type="PANTHER" id="PTHR43045:SF1">
    <property type="entry name" value="SHIKIMATE TRANSPORTER"/>
    <property type="match status" value="1"/>
</dbReference>
<evidence type="ECO:0000259" key="8">
    <source>
        <dbReference type="PROSITE" id="PS50850"/>
    </source>
</evidence>
<feature type="transmembrane region" description="Helical" evidence="7">
    <location>
        <begin position="53"/>
        <end position="76"/>
    </location>
</feature>
<dbReference type="EMBL" id="CP077717">
    <property type="protein sequence ID" value="QXJ28912.1"/>
    <property type="molecule type" value="Genomic_DNA"/>
</dbReference>
<dbReference type="PROSITE" id="PS50850">
    <property type="entry name" value="MFS"/>
    <property type="match status" value="1"/>
</dbReference>
<feature type="transmembrane region" description="Helical" evidence="7">
    <location>
        <begin position="153"/>
        <end position="178"/>
    </location>
</feature>
<dbReference type="AlphaFoldDB" id="A0A8F5BP83"/>
<evidence type="ECO:0000256" key="6">
    <source>
        <dbReference type="ARBA" id="ARBA00023136"/>
    </source>
</evidence>
<evidence type="ECO:0000256" key="5">
    <source>
        <dbReference type="ARBA" id="ARBA00022989"/>
    </source>
</evidence>
<feature type="transmembrane region" description="Helical" evidence="7">
    <location>
        <begin position="343"/>
        <end position="366"/>
    </location>
</feature>
<keyword evidence="4 7" id="KW-0812">Transmembrane</keyword>
<accession>A0A8F5BP83</accession>
<dbReference type="GO" id="GO:0005886">
    <property type="term" value="C:plasma membrane"/>
    <property type="evidence" value="ECO:0007669"/>
    <property type="project" value="UniProtKB-SubCell"/>
</dbReference>